<evidence type="ECO:0000313" key="2">
    <source>
        <dbReference type="Proteomes" id="UP000255328"/>
    </source>
</evidence>
<name>A0A377H050_9FUSO</name>
<evidence type="ECO:0000313" key="1">
    <source>
        <dbReference type="EMBL" id="STO32171.1"/>
    </source>
</evidence>
<gene>
    <name evidence="1" type="ORF">NCTC10723_01657</name>
</gene>
<proteinExistence type="predicted"/>
<reference evidence="1 2" key="1">
    <citation type="submission" date="2018-06" db="EMBL/GenBank/DDBJ databases">
        <authorList>
            <consortium name="Pathogen Informatics"/>
            <person name="Doyle S."/>
        </authorList>
    </citation>
    <scope>NUCLEOTIDE SEQUENCE [LARGE SCALE GENOMIC DNA]</scope>
    <source>
        <strain evidence="1 2">NCTC10723</strain>
    </source>
</reference>
<dbReference type="RefSeq" id="WP_115271103.1">
    <property type="nucleotide sequence ID" value="NZ_CASFEE010000020.1"/>
</dbReference>
<keyword evidence="2" id="KW-1185">Reference proteome</keyword>
<sequence>MKKIVGFIAVVVLILGIFLGYKVVYKASPRDFITKETKIIYANEGISSKNFTLLLELFDKEKVSGLNSEISNLKYISKFYVFSDKEFYAINEKSFTVVVDTGYWYFFLLKNLGRYFELKDDLYVLKREYKDKYLPKLKTDLFMKNYKGLFIFSLGEKNLKDFMVKDKKYLYNKEIEERLDLQRDNLLGTFIYNNTEVEFYGLDYLINSVDIKDGKLISDIELVLDKEKNEIFKNNKNERELLKYFGKNNIYFSVNDFSKLDKLLFNPFVTGVNIDIKSILILWKNLLGIDIEKILKEIDGEVLYRVDENSFMIKIKDEAPEIEKVLKMLGDENSAFYIGRKIEKKDGIVIIGDSKFDERTKVVALSDETFVYGKLESFEFMGFEGVEATIHGEDQNVKIKLIIPVEEFKKMVIRRQI</sequence>
<dbReference type="EMBL" id="UGGU01000003">
    <property type="protein sequence ID" value="STO32171.1"/>
    <property type="molecule type" value="Genomic_DNA"/>
</dbReference>
<organism evidence="1 2">
    <name type="scientific">Fusobacterium necrogenes</name>
    <dbReference type="NCBI Taxonomy" id="858"/>
    <lineage>
        <taxon>Bacteria</taxon>
        <taxon>Fusobacteriati</taxon>
        <taxon>Fusobacteriota</taxon>
        <taxon>Fusobacteriia</taxon>
        <taxon>Fusobacteriales</taxon>
        <taxon>Fusobacteriaceae</taxon>
        <taxon>Fusobacterium</taxon>
    </lineage>
</organism>
<dbReference type="OrthoDB" id="87870at2"/>
<dbReference type="Proteomes" id="UP000255328">
    <property type="component" value="Unassembled WGS sequence"/>
</dbReference>
<accession>A0A377H050</accession>
<dbReference type="AlphaFoldDB" id="A0A377H050"/>
<protein>
    <submittedName>
        <fullName evidence="1">Uncharacterized protein</fullName>
    </submittedName>
</protein>